<dbReference type="InterPro" id="IPR000073">
    <property type="entry name" value="AB_hydrolase_1"/>
</dbReference>
<dbReference type="Gene3D" id="3.40.50.1820">
    <property type="entry name" value="alpha/beta hydrolase"/>
    <property type="match status" value="1"/>
</dbReference>
<keyword evidence="3" id="KW-1185">Reference proteome</keyword>
<dbReference type="Proteomes" id="UP000199592">
    <property type="component" value="Unassembled WGS sequence"/>
</dbReference>
<gene>
    <name evidence="2" type="ORF">SAMN04487892_3334</name>
</gene>
<dbReference type="GO" id="GO:0016020">
    <property type="term" value="C:membrane"/>
    <property type="evidence" value="ECO:0007669"/>
    <property type="project" value="TreeGrafter"/>
</dbReference>
<dbReference type="PANTHER" id="PTHR43798:SF5">
    <property type="entry name" value="MONOACYLGLYCEROL LIPASE ABHD6"/>
    <property type="match status" value="1"/>
</dbReference>
<sequence length="317" mass="35596">MPALKFIQKSLKWTLSAILALTFTQNSMGQDIASKKIHLPDQKLEIHYLQAGQGKTKWVLIHGLGSYSKAYNKILSNLPEHVEAYALDLPGFGETALNGTTISMENYASVVDEFIKELDLQHVVLAGHSMGGQVAMTAAINQPKWLKSLILFAPAGIEQFTAKDHAWFEAVATESLYLNLTDEQIRQNFNVNFYGMQLPQDAEFMYQDRIKIKKDSEGYKTYCSTTVASIKAMLSGPVYDQIGQIKVPTLVLFGKNDLLIPNKILHPDLTIAQLMETLQNDYPTTTNKLLDEAGHFIIWDQSEKVVEEIQNFTDAHK</sequence>
<dbReference type="RefSeq" id="WP_090299465.1">
    <property type="nucleotide sequence ID" value="NZ_FNKI01000007.1"/>
</dbReference>
<protein>
    <submittedName>
        <fullName evidence="2">Pimeloyl-ACP methyl ester carboxylesterase</fullName>
    </submittedName>
</protein>
<evidence type="ECO:0000313" key="3">
    <source>
        <dbReference type="Proteomes" id="UP000199592"/>
    </source>
</evidence>
<name>A0A1H2Z920_9FLAO</name>
<dbReference type="STRING" id="1073328.SAMN05216294_3339"/>
<dbReference type="SUPFAM" id="SSF53474">
    <property type="entry name" value="alpha/beta-Hydrolases"/>
    <property type="match status" value="1"/>
</dbReference>
<dbReference type="InterPro" id="IPR022742">
    <property type="entry name" value="Hydrolase_4"/>
</dbReference>
<dbReference type="GO" id="GO:0047372">
    <property type="term" value="F:monoacylglycerol lipase activity"/>
    <property type="evidence" value="ECO:0007669"/>
    <property type="project" value="TreeGrafter"/>
</dbReference>
<proteinExistence type="predicted"/>
<dbReference type="AlphaFoldDB" id="A0A1H2Z920"/>
<evidence type="ECO:0000259" key="1">
    <source>
        <dbReference type="Pfam" id="PF12146"/>
    </source>
</evidence>
<evidence type="ECO:0000313" key="2">
    <source>
        <dbReference type="EMBL" id="SDX13269.1"/>
    </source>
</evidence>
<dbReference type="Pfam" id="PF12146">
    <property type="entry name" value="Hydrolase_4"/>
    <property type="match status" value="1"/>
</dbReference>
<dbReference type="InterPro" id="IPR029058">
    <property type="entry name" value="AB_hydrolase_fold"/>
</dbReference>
<dbReference type="EMBL" id="FNMY01000008">
    <property type="protein sequence ID" value="SDX13269.1"/>
    <property type="molecule type" value="Genomic_DNA"/>
</dbReference>
<feature type="domain" description="Serine aminopeptidase S33" evidence="1">
    <location>
        <begin position="58"/>
        <end position="299"/>
    </location>
</feature>
<dbReference type="PANTHER" id="PTHR43798">
    <property type="entry name" value="MONOACYLGLYCEROL LIPASE"/>
    <property type="match status" value="1"/>
</dbReference>
<accession>A0A1H2Z920</accession>
<organism evidence="2 3">
    <name type="scientific">Flagellimonas zhangzhouensis</name>
    <dbReference type="NCBI Taxonomy" id="1073328"/>
    <lineage>
        <taxon>Bacteria</taxon>
        <taxon>Pseudomonadati</taxon>
        <taxon>Bacteroidota</taxon>
        <taxon>Flavobacteriia</taxon>
        <taxon>Flavobacteriales</taxon>
        <taxon>Flavobacteriaceae</taxon>
        <taxon>Flagellimonas</taxon>
    </lineage>
</organism>
<dbReference type="GO" id="GO:0046464">
    <property type="term" value="P:acylglycerol catabolic process"/>
    <property type="evidence" value="ECO:0007669"/>
    <property type="project" value="TreeGrafter"/>
</dbReference>
<dbReference type="OrthoDB" id="9780932at2"/>
<dbReference type="InterPro" id="IPR050266">
    <property type="entry name" value="AB_hydrolase_sf"/>
</dbReference>
<reference evidence="3" key="1">
    <citation type="submission" date="2016-10" db="EMBL/GenBank/DDBJ databases">
        <authorList>
            <person name="Varghese N."/>
            <person name="Submissions S."/>
        </authorList>
    </citation>
    <scope>NUCLEOTIDE SEQUENCE [LARGE SCALE GENOMIC DNA]</scope>
    <source>
        <strain evidence="3">DSM 25030</strain>
    </source>
</reference>
<dbReference type="PRINTS" id="PR00111">
    <property type="entry name" value="ABHYDROLASE"/>
</dbReference>